<dbReference type="InterPro" id="IPR039426">
    <property type="entry name" value="TonB-dep_rcpt-like"/>
</dbReference>
<dbReference type="InterPro" id="IPR036942">
    <property type="entry name" value="Beta-barrel_TonB_sf"/>
</dbReference>
<evidence type="ECO:0000256" key="10">
    <source>
        <dbReference type="PROSITE-ProRule" id="PRU01360"/>
    </source>
</evidence>
<dbReference type="Pfam" id="PF00593">
    <property type="entry name" value="TonB_dep_Rec_b-barrel"/>
    <property type="match status" value="1"/>
</dbReference>
<dbReference type="InterPro" id="IPR000531">
    <property type="entry name" value="Beta-barrel_TonB"/>
</dbReference>
<evidence type="ECO:0000259" key="14">
    <source>
        <dbReference type="Pfam" id="PF07715"/>
    </source>
</evidence>
<gene>
    <name evidence="15" type="ORF">I7X39_22020</name>
</gene>
<keyword evidence="6 11" id="KW-0798">TonB box</keyword>
<feature type="chain" id="PRO_5037265378" evidence="12">
    <location>
        <begin position="30"/>
        <end position="931"/>
    </location>
</feature>
<dbReference type="AlphaFoldDB" id="A0A931JA29"/>
<keyword evidence="12" id="KW-0732">Signal</keyword>
<evidence type="ECO:0000256" key="7">
    <source>
        <dbReference type="ARBA" id="ARBA00023136"/>
    </source>
</evidence>
<evidence type="ECO:0000256" key="11">
    <source>
        <dbReference type="RuleBase" id="RU003357"/>
    </source>
</evidence>
<keyword evidence="5 10" id="KW-0812">Transmembrane</keyword>
<dbReference type="InterPro" id="IPR037066">
    <property type="entry name" value="Plug_dom_sf"/>
</dbReference>
<dbReference type="Gene3D" id="2.170.130.10">
    <property type="entry name" value="TonB-dependent receptor, plug domain"/>
    <property type="match status" value="1"/>
</dbReference>
<feature type="domain" description="TonB-dependent receptor-like beta-barrel" evidence="13">
    <location>
        <begin position="442"/>
        <end position="901"/>
    </location>
</feature>
<reference evidence="15" key="1">
    <citation type="submission" date="2020-12" db="EMBL/GenBank/DDBJ databases">
        <title>The genome sequence of Inhella sp. 1Y17.</title>
        <authorList>
            <person name="Liu Y."/>
        </authorList>
    </citation>
    <scope>NUCLEOTIDE SEQUENCE</scope>
    <source>
        <strain evidence="15">1Y17</strain>
    </source>
</reference>
<sequence length="931" mass="101668">MKSPALSPLVKACLLACTALSSTALLAQAKEPDTLERVVVTGSHIKRSLSETSQPVTSMTREDIQMTGSMTLSGFLGTLTNNDGSALSELSGANSWASGASGISLRHLGAGGTLVLVNGRRMPSYGFADGLQLNFTNIDAIPANVVERVEVLKDGASAIYGSDAIGGVVNIITRRNITGLALNLAATQNADHSFLNKTRTGSLTGGYGSMDAQGFNVYGHVELYQRDGYKDSDIRPLLPDWYLLQNPTRKDQSTGSFPGNYVGRYPANYSDPALAGKRINQAAPGCAPALLRDGLCWYDYWKDSDALPPSERITALAGGRLKLSSDWTAYAEFQGADIKTDYHTALPRSNVNGVALNWYDSIKGEMQSFVDPQLPVGHASNPFSFPIGLNYRFTDHPDMFKNVGASTQYRLLGGVEGVWGDWDVDAALGLMRSRASQRQHLYRDRYAYYDAIVSGEYKFGQQNPRALLEKMFPEMGSDGEYKQQFVDLRASRELMRLGDKPVMLALGAELRHEEFWHRSMDNILQARIVQFSGVSIDGERDQVSAFAELAVPLGKTLELSAALRGDKDLDGFGAVTPKFSLAWRPVSELLVRGTVTQGFRAPSLPETGNGGASWFNNGYVDPKRCDTAKQMETILKTGNAGDKVLASTARALGCEVSFPAAVTPNPDLKPEHSNNLSAGFVWQATRELSLAVDYYHIKRRDEIGTRDVDRVLADEDRLSGLVQRGALTAQDLDIAARIKELSGQTLGFAVGPIKTIGAQYQNQNRSKVSGVDADLRGKWRTAIGQFEAGAELAYLISQHGWDQVDNKYSQNYVGWRGVPRVAAAVRLGFKQDRWSVGARIAHTKGTRLAWGFLDSQNTEEGCEGRDVPAGGCAVPSNTRTTLWAKVDPMKNLSLSLNIFNLWDQKTATQYRPNTALPLDGRVVKLGMEWRL</sequence>
<evidence type="ECO:0000256" key="9">
    <source>
        <dbReference type="ARBA" id="ARBA00023237"/>
    </source>
</evidence>
<protein>
    <submittedName>
        <fullName evidence="15">TonB-dependent receptor</fullName>
    </submittedName>
</protein>
<dbReference type="RefSeq" id="WP_198113530.1">
    <property type="nucleotide sequence ID" value="NZ_JAEDAK010000026.1"/>
</dbReference>
<feature type="signal peptide" evidence="12">
    <location>
        <begin position="1"/>
        <end position="29"/>
    </location>
</feature>
<dbReference type="PROSITE" id="PS52016">
    <property type="entry name" value="TONB_DEPENDENT_REC_3"/>
    <property type="match status" value="1"/>
</dbReference>
<dbReference type="SUPFAM" id="SSF56935">
    <property type="entry name" value="Porins"/>
    <property type="match status" value="1"/>
</dbReference>
<dbReference type="GO" id="GO:0009279">
    <property type="term" value="C:cell outer membrane"/>
    <property type="evidence" value="ECO:0007669"/>
    <property type="project" value="UniProtKB-SubCell"/>
</dbReference>
<proteinExistence type="inferred from homology"/>
<evidence type="ECO:0000256" key="3">
    <source>
        <dbReference type="ARBA" id="ARBA00022448"/>
    </source>
</evidence>
<evidence type="ECO:0000256" key="12">
    <source>
        <dbReference type="SAM" id="SignalP"/>
    </source>
</evidence>
<keyword evidence="16" id="KW-1185">Reference proteome</keyword>
<evidence type="ECO:0000313" key="15">
    <source>
        <dbReference type="EMBL" id="MBH9579582.1"/>
    </source>
</evidence>
<keyword evidence="4 10" id="KW-1134">Transmembrane beta strand</keyword>
<evidence type="ECO:0000256" key="1">
    <source>
        <dbReference type="ARBA" id="ARBA00004571"/>
    </source>
</evidence>
<evidence type="ECO:0000256" key="6">
    <source>
        <dbReference type="ARBA" id="ARBA00023077"/>
    </source>
</evidence>
<dbReference type="Proteomes" id="UP000613266">
    <property type="component" value="Unassembled WGS sequence"/>
</dbReference>
<keyword evidence="7 10" id="KW-0472">Membrane</keyword>
<dbReference type="PANTHER" id="PTHR47234:SF2">
    <property type="entry name" value="TONB-DEPENDENT RECEPTOR"/>
    <property type="match status" value="1"/>
</dbReference>
<dbReference type="Pfam" id="PF07715">
    <property type="entry name" value="Plug"/>
    <property type="match status" value="1"/>
</dbReference>
<accession>A0A931JA29</accession>
<organism evidence="15 16">
    <name type="scientific">Inhella proteolytica</name>
    <dbReference type="NCBI Taxonomy" id="2795029"/>
    <lineage>
        <taxon>Bacteria</taxon>
        <taxon>Pseudomonadati</taxon>
        <taxon>Pseudomonadota</taxon>
        <taxon>Betaproteobacteria</taxon>
        <taxon>Burkholderiales</taxon>
        <taxon>Sphaerotilaceae</taxon>
        <taxon>Inhella</taxon>
    </lineage>
</organism>
<dbReference type="InterPro" id="IPR012910">
    <property type="entry name" value="Plug_dom"/>
</dbReference>
<evidence type="ECO:0000259" key="13">
    <source>
        <dbReference type="Pfam" id="PF00593"/>
    </source>
</evidence>
<evidence type="ECO:0000256" key="8">
    <source>
        <dbReference type="ARBA" id="ARBA00023170"/>
    </source>
</evidence>
<feature type="domain" description="TonB-dependent receptor plug" evidence="14">
    <location>
        <begin position="49"/>
        <end position="168"/>
    </location>
</feature>
<dbReference type="Gene3D" id="2.40.170.20">
    <property type="entry name" value="TonB-dependent receptor, beta-barrel domain"/>
    <property type="match status" value="1"/>
</dbReference>
<evidence type="ECO:0000256" key="4">
    <source>
        <dbReference type="ARBA" id="ARBA00022452"/>
    </source>
</evidence>
<evidence type="ECO:0000313" key="16">
    <source>
        <dbReference type="Proteomes" id="UP000613266"/>
    </source>
</evidence>
<keyword evidence="8 15" id="KW-0675">Receptor</keyword>
<comment type="subcellular location">
    <subcellularLocation>
        <location evidence="1 10">Cell outer membrane</location>
        <topology evidence="1 10">Multi-pass membrane protein</topology>
    </subcellularLocation>
</comment>
<comment type="similarity">
    <text evidence="2 10 11">Belongs to the TonB-dependent receptor family.</text>
</comment>
<evidence type="ECO:0000256" key="2">
    <source>
        <dbReference type="ARBA" id="ARBA00009810"/>
    </source>
</evidence>
<dbReference type="EMBL" id="JAEDAK010000026">
    <property type="protein sequence ID" value="MBH9579582.1"/>
    <property type="molecule type" value="Genomic_DNA"/>
</dbReference>
<comment type="caution">
    <text evidence="15">The sequence shown here is derived from an EMBL/GenBank/DDBJ whole genome shotgun (WGS) entry which is preliminary data.</text>
</comment>
<name>A0A931JA29_9BURK</name>
<dbReference type="PANTHER" id="PTHR47234">
    <property type="match status" value="1"/>
</dbReference>
<keyword evidence="3 10" id="KW-0813">Transport</keyword>
<evidence type="ECO:0000256" key="5">
    <source>
        <dbReference type="ARBA" id="ARBA00022692"/>
    </source>
</evidence>
<keyword evidence="9 10" id="KW-0998">Cell outer membrane</keyword>